<dbReference type="Pfam" id="PF00122">
    <property type="entry name" value="E1-E2_ATPase"/>
    <property type="match status" value="1"/>
</dbReference>
<gene>
    <name evidence="6" type="ORF">PCOAH_00040990</name>
</gene>
<dbReference type="Gene3D" id="2.70.150.10">
    <property type="entry name" value="Calcium-transporting ATPase, cytoplasmic transduction domain A"/>
    <property type="match status" value="1"/>
</dbReference>
<evidence type="ECO:0000313" key="7">
    <source>
        <dbReference type="Proteomes" id="UP000092716"/>
    </source>
</evidence>
<keyword evidence="4" id="KW-0812">Transmembrane</keyword>
<feature type="transmembrane region" description="Helical" evidence="4">
    <location>
        <begin position="1410"/>
        <end position="1428"/>
    </location>
</feature>
<dbReference type="InterPro" id="IPR023298">
    <property type="entry name" value="ATPase_P-typ_TM_dom_sf"/>
</dbReference>
<dbReference type="GO" id="GO:0005388">
    <property type="term" value="F:P-type calcium transporter activity"/>
    <property type="evidence" value="ECO:0007669"/>
    <property type="project" value="TreeGrafter"/>
</dbReference>
<reference evidence="7" key="1">
    <citation type="submission" date="2016-06" db="EMBL/GenBank/DDBJ databases">
        <title>First high quality genome sequence of Plasmodium coatneyi using continuous long reads from single molecule, real-time sequencing.</title>
        <authorList>
            <person name="Chien J.-T."/>
            <person name="Pakala S.B."/>
            <person name="Geraldo J.A."/>
            <person name="Lapp S.A."/>
            <person name="Barnwell J.W."/>
            <person name="Kissinger J.C."/>
            <person name="Galinski M.R."/>
            <person name="Humphrey J.C."/>
        </authorList>
    </citation>
    <scope>NUCLEOTIDE SEQUENCE [LARGE SCALE GENOMIC DNA]</scope>
    <source>
        <strain evidence="7">Hackeri</strain>
    </source>
</reference>
<dbReference type="Gene3D" id="1.20.1110.10">
    <property type="entry name" value="Calcium-transporting ATPase, transmembrane domain"/>
    <property type="match status" value="1"/>
</dbReference>
<protein>
    <recommendedName>
        <fullName evidence="5">P-type ATPase A domain-containing protein</fullName>
    </recommendedName>
</protein>
<feature type="region of interest" description="Disordered" evidence="3">
    <location>
        <begin position="1494"/>
        <end position="1526"/>
    </location>
</feature>
<feature type="transmembrane region" description="Helical" evidence="4">
    <location>
        <begin position="1596"/>
        <end position="1624"/>
    </location>
</feature>
<dbReference type="RefSeq" id="XP_019916468.1">
    <property type="nucleotide sequence ID" value="XM_020060887.1"/>
</dbReference>
<dbReference type="Proteomes" id="UP000092716">
    <property type="component" value="Chromosome 12"/>
</dbReference>
<feature type="transmembrane region" description="Helical" evidence="4">
    <location>
        <begin position="203"/>
        <end position="222"/>
    </location>
</feature>
<feature type="transmembrane region" description="Helical" evidence="4">
    <location>
        <begin position="1563"/>
        <end position="1584"/>
    </location>
</feature>
<name>A0A1B1E434_9APIC</name>
<evidence type="ECO:0000259" key="5">
    <source>
        <dbReference type="Pfam" id="PF00122"/>
    </source>
</evidence>
<sequence>MNNEITKSLFPYEAKFFKGIFDKYIKNEDYNEDMKVVRSSKNLMEEVISKENGLNFYLDEQFDDTFLQRCKLVFFRKLLKFVHGRKEKNIPQGGSFSDVGGTGQSVDTVGEQQTKHVNEGMGNVKELPDYFVFNKKINVINSYRIYSYCSNIIQSLPSLTYFSVVKIYLANYPLSVFLSCVYFYTFVTYVCDGENLIEFLESLFFSLIVTIGCVALTAVHYAKENRINSIMSKMNNFKENYICRNFIKKKAKGKAMFAKFESRKTVEIKKYSKYFFLKSFLNRINEELFDYEVFKGDKHSTYVQENFKEIIPFKHNAANSQGGELAPNGQRSEGKSANTCRVSVEGVFTDGGSKTGSKLLSSGELKNESVVLHDEEGRSNVAAKKKVLLSNESDGEKNPNGDTQTVGKKNSTEIAIEKKRNLLNYIIYENNIYKINSKNILVGDIVYLFKGDVIPADGILIRCNNMVVDESNILKSEKTWKKKISLDEYMYYYEKSKKRKISVNELRKKKLNYFEILNLKVKMTLKRLSREEEGDPNAAITKGEHNSDDTPKDEGNKMDKLSQSGENRGSKNKGLVGNFEKLFEYSPLVLSESTVRDGTGIMLTTCVSKNKQMFQNTIKDMEESTELEDIINGFSKNVVIIIIFYCILCILFVFIHFLIKMVENNMQTSAYNMLMFLLNCIILEILKYLLLSIDQMPLLLQNCIALNSRQIMRENFILKRKNTFEKILFTNMIYVDLEKYTKYRCVYFLCNADMCFCTDCGVMRGLQVEQRSVNLAQDQGKKAEISRSLFFKMLVQSILTTSNLYHYNENFLHIDLSLLKFLRKFEINLEDYFIPKKRLFRVIPGGKDFVIAFVLSEEGFLCQKGLGVQGGDPLSVLRIFIRGRASLVLPKCSQYLDGDALRSDIAQLKGKVQQMHQQKHEEVLCFAYKEIALNAKESEELFQYEDDNDYTFDNKEMNKNLEETYLKYVEQNDYTCVSILVFEKMLSKHFYFDYKMLEGNGMSVKLFTKDSMSKVKKLFCDFPHFFENFKLYNAKLVGEEEALDLHYQGEDDGVGSHPQGEDKKNAKANSKNIEEKDRDGNEYNETTHAEGKNLVNYTLKKGDGKSLARNKCRSEILNLKECDDNVMINMASQNEARKKKHDFLLSNNIFYKCENAELSRLLSISNYYGKNALVTNESSVDCEEGSYSLRICDNRGRGESKEKSDLVILNKSLYDFVKLKNFSNCILTNIKLFIEYNITFYVCLVIFSTVCTLVNGFEFLSTIQILYIYFVKNVIFHYLSCYRKSFISTVGKKKKQTYDFFKENDINSMISSILSKTVILFLVFFFGHLFIPESKWGFVTDDQRNLFEFSEFAYTTDREQSSYFHTIRSCIRFKKNLENLKIENVIDVKNDYRSMAEWDSYISPSRHGTILFNLFFLFFFFSYVHIYLKSFLRDIHIYWEMYKGLQTDRFRNYIIPLLGSEPIRRKDLSEDIHHFMEELKGEGRSTTLVNTKNVKNSEMGPNSQLENGEEGKNASGKIPPTEEEHNGEKKFSLLKIASQIISKSSLPNDNFNVMLLNLVWENYMAFIIFLILLGLHIFVIQFGSFFFNLHVTGLTLLQWVFCFACCLLDLVLYFVTLRLGLFLLPASSFKTFQNLYEPRERSVFDTLNEYKRSYMSKRYKYDLKVTRKSWV</sequence>
<dbReference type="SUPFAM" id="SSF81665">
    <property type="entry name" value="Calcium ATPase, transmembrane domain M"/>
    <property type="match status" value="1"/>
</dbReference>
<dbReference type="KEGG" id="pcot:PCOAH_00040990"/>
<dbReference type="GO" id="GO:0012505">
    <property type="term" value="C:endomembrane system"/>
    <property type="evidence" value="ECO:0007669"/>
    <property type="project" value="UniProtKB-SubCell"/>
</dbReference>
<organism evidence="6 7">
    <name type="scientific">Plasmodium coatneyi</name>
    <dbReference type="NCBI Taxonomy" id="208452"/>
    <lineage>
        <taxon>Eukaryota</taxon>
        <taxon>Sar</taxon>
        <taxon>Alveolata</taxon>
        <taxon>Apicomplexa</taxon>
        <taxon>Aconoidasida</taxon>
        <taxon>Haemosporida</taxon>
        <taxon>Plasmodiidae</taxon>
        <taxon>Plasmodium</taxon>
    </lineage>
</organism>
<feature type="region of interest" description="Disordered" evidence="3">
    <location>
        <begin position="318"/>
        <end position="337"/>
    </location>
</feature>
<accession>A0A1B1E434</accession>
<proteinExistence type="predicted"/>
<feature type="transmembrane region" description="Helical" evidence="4">
    <location>
        <begin position="170"/>
        <end position="191"/>
    </location>
</feature>
<evidence type="ECO:0000313" key="6">
    <source>
        <dbReference type="EMBL" id="ANQ09773.1"/>
    </source>
</evidence>
<keyword evidence="7" id="KW-1185">Reference proteome</keyword>
<comment type="subcellular location">
    <subcellularLocation>
        <location evidence="1">Endomembrane system</location>
        <topology evidence="1">Multi-pass membrane protein</topology>
    </subcellularLocation>
</comment>
<keyword evidence="4" id="KW-0472">Membrane</keyword>
<evidence type="ECO:0000256" key="4">
    <source>
        <dbReference type="SAM" id="Phobius"/>
    </source>
</evidence>
<dbReference type="VEuPathDB" id="PlasmoDB:PCOAH_00040990"/>
<dbReference type="EMBL" id="CP016250">
    <property type="protein sequence ID" value="ANQ09773.1"/>
    <property type="molecule type" value="Genomic_DNA"/>
</dbReference>
<feature type="compositionally biased region" description="Polar residues" evidence="3">
    <location>
        <begin position="1494"/>
        <end position="1506"/>
    </location>
</feature>
<dbReference type="InterPro" id="IPR059000">
    <property type="entry name" value="ATPase_P-type_domA"/>
</dbReference>
<evidence type="ECO:0000256" key="1">
    <source>
        <dbReference type="ARBA" id="ARBA00004127"/>
    </source>
</evidence>
<dbReference type="InterPro" id="IPR008250">
    <property type="entry name" value="ATPase_P-typ_transduc_dom_A_sf"/>
</dbReference>
<feature type="compositionally biased region" description="Basic and acidic residues" evidence="3">
    <location>
        <begin position="542"/>
        <end position="560"/>
    </location>
</feature>
<dbReference type="SUPFAM" id="SSF81653">
    <property type="entry name" value="Calcium ATPase, transduction domain A"/>
    <property type="match status" value="1"/>
</dbReference>
<feature type="transmembrane region" description="Helical" evidence="4">
    <location>
        <begin position="1238"/>
        <end position="1270"/>
    </location>
</feature>
<dbReference type="GO" id="GO:0005886">
    <property type="term" value="C:plasma membrane"/>
    <property type="evidence" value="ECO:0007669"/>
    <property type="project" value="TreeGrafter"/>
</dbReference>
<feature type="region of interest" description="Disordered" evidence="3">
    <location>
        <begin position="530"/>
        <end position="573"/>
    </location>
</feature>
<feature type="domain" description="P-type ATPase A" evidence="5">
    <location>
        <begin position="429"/>
        <end position="473"/>
    </location>
</feature>
<dbReference type="GeneID" id="30910830"/>
<feature type="transmembrane region" description="Helical" evidence="4">
    <location>
        <begin position="1313"/>
        <end position="1331"/>
    </location>
</feature>
<dbReference type="OrthoDB" id="116380at2759"/>
<dbReference type="PANTHER" id="PTHR24093">
    <property type="entry name" value="CATION TRANSPORTING ATPASE"/>
    <property type="match status" value="1"/>
</dbReference>
<keyword evidence="2" id="KW-0460">Magnesium</keyword>
<evidence type="ECO:0000256" key="3">
    <source>
        <dbReference type="SAM" id="MobiDB-lite"/>
    </source>
</evidence>
<dbReference type="PANTHER" id="PTHR24093:SF369">
    <property type="entry name" value="CALCIUM-TRANSPORTING ATPASE"/>
    <property type="match status" value="1"/>
</dbReference>
<feature type="transmembrane region" description="Helical" evidence="4">
    <location>
        <begin position="638"/>
        <end position="659"/>
    </location>
</feature>
<feature type="compositionally biased region" description="Basic and acidic residues" evidence="3">
    <location>
        <begin position="1072"/>
        <end position="1088"/>
    </location>
</feature>
<feature type="transmembrane region" description="Helical" evidence="4">
    <location>
        <begin position="671"/>
        <end position="691"/>
    </location>
</feature>
<evidence type="ECO:0000256" key="2">
    <source>
        <dbReference type="ARBA" id="ARBA00022842"/>
    </source>
</evidence>
<feature type="region of interest" description="Disordered" evidence="3">
    <location>
        <begin position="1048"/>
        <end position="1088"/>
    </location>
</feature>
<keyword evidence="4" id="KW-1133">Transmembrane helix</keyword>